<feature type="compositionally biased region" description="Polar residues" evidence="11">
    <location>
        <begin position="1599"/>
        <end position="1612"/>
    </location>
</feature>
<feature type="compositionally biased region" description="Basic residues" evidence="11">
    <location>
        <begin position="1936"/>
        <end position="1945"/>
    </location>
</feature>
<dbReference type="GO" id="GO:0070971">
    <property type="term" value="C:endoplasmic reticulum exit site"/>
    <property type="evidence" value="ECO:0007669"/>
    <property type="project" value="TreeGrafter"/>
</dbReference>
<dbReference type="GO" id="GO:0006914">
    <property type="term" value="P:autophagy"/>
    <property type="evidence" value="ECO:0007669"/>
    <property type="project" value="UniProtKB-KW"/>
</dbReference>
<feature type="compositionally biased region" description="Polar residues" evidence="11">
    <location>
        <begin position="782"/>
        <end position="809"/>
    </location>
</feature>
<feature type="compositionally biased region" description="Polar residues" evidence="11">
    <location>
        <begin position="1675"/>
        <end position="1693"/>
    </location>
</feature>
<evidence type="ECO:0000256" key="10">
    <source>
        <dbReference type="RuleBase" id="RU364101"/>
    </source>
</evidence>
<evidence type="ECO:0000256" key="8">
    <source>
        <dbReference type="ARBA" id="ARBA00023136"/>
    </source>
</evidence>
<evidence type="ECO:0000313" key="15">
    <source>
        <dbReference type="EMBL" id="KAH0542409.1"/>
    </source>
</evidence>
<feature type="region of interest" description="Disordered" evidence="11">
    <location>
        <begin position="1510"/>
        <end position="1565"/>
    </location>
</feature>
<proteinExistence type="inferred from homology"/>
<feature type="domain" description="Sec16 N-terminal" evidence="14">
    <location>
        <begin position="185"/>
        <end position="384"/>
    </location>
</feature>
<feature type="compositionally biased region" description="Low complexity" evidence="11">
    <location>
        <begin position="503"/>
        <end position="519"/>
    </location>
</feature>
<feature type="compositionally biased region" description="Low complexity" evidence="11">
    <location>
        <begin position="879"/>
        <end position="900"/>
    </location>
</feature>
<evidence type="ECO:0000313" key="16">
    <source>
        <dbReference type="Proteomes" id="UP000698800"/>
    </source>
</evidence>
<keyword evidence="6 10" id="KW-0653">Protein transport</keyword>
<dbReference type="Proteomes" id="UP000698800">
    <property type="component" value="Unassembled WGS sequence"/>
</dbReference>
<comment type="function">
    <text evidence="9 10">Involved in the initiation of assembly of the COPII coat required for the formation of transport vesicles from the endoplasmic reticulum (ER) and the selection of cargo molecules. Also involved in autophagy.</text>
</comment>
<feature type="compositionally biased region" description="Polar residues" evidence="11">
    <location>
        <begin position="645"/>
        <end position="659"/>
    </location>
</feature>
<feature type="compositionally biased region" description="Polar residues" evidence="11">
    <location>
        <begin position="43"/>
        <end position="58"/>
    </location>
</feature>
<keyword evidence="3 10" id="KW-0813">Transport</keyword>
<dbReference type="PANTHER" id="PTHR13402">
    <property type="entry name" value="RGPR-RELATED"/>
    <property type="match status" value="1"/>
</dbReference>
<feature type="region of interest" description="Disordered" evidence="11">
    <location>
        <begin position="287"/>
        <end position="306"/>
    </location>
</feature>
<gene>
    <name evidence="15" type="ORF">FGG08_003164</name>
</gene>
<dbReference type="GO" id="GO:0070973">
    <property type="term" value="P:protein localization to endoplasmic reticulum exit site"/>
    <property type="evidence" value="ECO:0007669"/>
    <property type="project" value="TreeGrafter"/>
</dbReference>
<feature type="compositionally biased region" description="Polar residues" evidence="11">
    <location>
        <begin position="458"/>
        <end position="468"/>
    </location>
</feature>
<comment type="subcellular location">
    <subcellularLocation>
        <location evidence="1">Endoplasmic reticulum membrane</location>
        <topology evidence="1">Peripheral membrane protein</topology>
        <orientation evidence="1">Cytoplasmic side</orientation>
    </subcellularLocation>
</comment>
<feature type="region of interest" description="Disordered" evidence="11">
    <location>
        <begin position="1796"/>
        <end position="1953"/>
    </location>
</feature>
<dbReference type="GO" id="GO:0015031">
    <property type="term" value="P:protein transport"/>
    <property type="evidence" value="ECO:0007669"/>
    <property type="project" value="UniProtKB-KW"/>
</dbReference>
<feature type="compositionally biased region" description="Polar residues" evidence="11">
    <location>
        <begin position="828"/>
        <end position="839"/>
    </location>
</feature>
<keyword evidence="5 10" id="KW-0931">ER-Golgi transport</keyword>
<evidence type="ECO:0000256" key="7">
    <source>
        <dbReference type="ARBA" id="ARBA00023006"/>
    </source>
</evidence>
<reference evidence="15" key="1">
    <citation type="submission" date="2021-03" db="EMBL/GenBank/DDBJ databases">
        <title>Comparative genomics and phylogenomic investigation of the class Geoglossomycetes provide insights into ecological specialization and systematics.</title>
        <authorList>
            <person name="Melie T."/>
            <person name="Pirro S."/>
            <person name="Miller A.N."/>
            <person name="Quandt A."/>
        </authorList>
    </citation>
    <scope>NUCLEOTIDE SEQUENCE</scope>
    <source>
        <strain evidence="15">GBOQ0MN5Z8</strain>
    </source>
</reference>
<feature type="compositionally biased region" description="Polar residues" evidence="11">
    <location>
        <begin position="198"/>
        <end position="207"/>
    </location>
</feature>
<dbReference type="InterPro" id="IPR024340">
    <property type="entry name" value="Sec16_CCD"/>
</dbReference>
<organism evidence="15 16">
    <name type="scientific">Glutinoglossum americanum</name>
    <dbReference type="NCBI Taxonomy" id="1670608"/>
    <lineage>
        <taxon>Eukaryota</taxon>
        <taxon>Fungi</taxon>
        <taxon>Dikarya</taxon>
        <taxon>Ascomycota</taxon>
        <taxon>Pezizomycotina</taxon>
        <taxon>Geoglossomycetes</taxon>
        <taxon>Geoglossales</taxon>
        <taxon>Geoglossaceae</taxon>
        <taxon>Glutinoglossum</taxon>
    </lineage>
</organism>
<evidence type="ECO:0000256" key="2">
    <source>
        <dbReference type="ARBA" id="ARBA00005927"/>
    </source>
</evidence>
<feature type="compositionally biased region" description="Pro residues" evidence="11">
    <location>
        <begin position="1866"/>
        <end position="1881"/>
    </location>
</feature>
<dbReference type="PANTHER" id="PTHR13402:SF6">
    <property type="entry name" value="SECRETORY 16, ISOFORM I"/>
    <property type="match status" value="1"/>
</dbReference>
<feature type="compositionally biased region" description="Pro residues" evidence="11">
    <location>
        <begin position="1809"/>
        <end position="1818"/>
    </location>
</feature>
<feature type="compositionally biased region" description="Basic and acidic residues" evidence="11">
    <location>
        <begin position="10"/>
        <end position="22"/>
    </location>
</feature>
<feature type="compositionally biased region" description="Polar residues" evidence="11">
    <location>
        <begin position="866"/>
        <end position="878"/>
    </location>
</feature>
<evidence type="ECO:0000259" key="13">
    <source>
        <dbReference type="Pfam" id="PF12932"/>
    </source>
</evidence>
<evidence type="ECO:0000256" key="11">
    <source>
        <dbReference type="SAM" id="MobiDB-lite"/>
    </source>
</evidence>
<dbReference type="GO" id="GO:0012507">
    <property type="term" value="C:ER to Golgi transport vesicle membrane"/>
    <property type="evidence" value="ECO:0007669"/>
    <property type="project" value="TreeGrafter"/>
</dbReference>
<evidence type="ECO:0000256" key="1">
    <source>
        <dbReference type="ARBA" id="ARBA00004397"/>
    </source>
</evidence>
<feature type="compositionally biased region" description="Basic and acidic residues" evidence="11">
    <location>
        <begin position="1704"/>
        <end position="1714"/>
    </location>
</feature>
<feature type="domain" description="Sec16 central conserved" evidence="13">
    <location>
        <begin position="980"/>
        <end position="1098"/>
    </location>
</feature>
<feature type="region of interest" description="Disordered" evidence="11">
    <location>
        <begin position="434"/>
        <end position="933"/>
    </location>
</feature>
<feature type="domain" description="Sec16 Sec23-binding" evidence="12">
    <location>
        <begin position="1157"/>
        <end position="1459"/>
    </location>
</feature>
<dbReference type="OrthoDB" id="8918678at2759"/>
<evidence type="ECO:0000256" key="6">
    <source>
        <dbReference type="ARBA" id="ARBA00022927"/>
    </source>
</evidence>
<dbReference type="InterPro" id="IPR024468">
    <property type="entry name" value="Sec16_N"/>
</dbReference>
<dbReference type="EMBL" id="JAGHQL010000054">
    <property type="protein sequence ID" value="KAH0542409.1"/>
    <property type="molecule type" value="Genomic_DNA"/>
</dbReference>
<keyword evidence="8 10" id="KW-0472">Membrane</keyword>
<comment type="similarity">
    <text evidence="2 10">Belongs to the SEC16 family.</text>
</comment>
<dbReference type="GO" id="GO:0007030">
    <property type="term" value="P:Golgi organization"/>
    <property type="evidence" value="ECO:0007669"/>
    <property type="project" value="TreeGrafter"/>
</dbReference>
<feature type="compositionally biased region" description="Low complexity" evidence="11">
    <location>
        <begin position="246"/>
        <end position="260"/>
    </location>
</feature>
<dbReference type="InterPro" id="IPR024298">
    <property type="entry name" value="Sec16_Sec23-bd"/>
</dbReference>
<feature type="compositionally biased region" description="Polar residues" evidence="11">
    <location>
        <begin position="261"/>
        <end position="278"/>
    </location>
</feature>
<feature type="compositionally biased region" description="Low complexity" evidence="11">
    <location>
        <begin position="62"/>
        <end position="73"/>
    </location>
</feature>
<dbReference type="FunFam" id="1.25.40.1030:FF:000008">
    <property type="entry name" value="Protein transport protein sec16"/>
    <property type="match status" value="1"/>
</dbReference>
<feature type="compositionally biased region" description="Polar residues" evidence="11">
    <location>
        <begin position="924"/>
        <end position="933"/>
    </location>
</feature>
<feature type="region of interest" description="Disordered" evidence="11">
    <location>
        <begin position="1594"/>
        <end position="1779"/>
    </location>
</feature>
<feature type="region of interest" description="Disordered" evidence="11">
    <location>
        <begin position="179"/>
        <end position="278"/>
    </location>
</feature>
<feature type="compositionally biased region" description="Polar residues" evidence="11">
    <location>
        <begin position="1534"/>
        <end position="1558"/>
    </location>
</feature>
<dbReference type="Pfam" id="PF12932">
    <property type="entry name" value="Sec16"/>
    <property type="match status" value="1"/>
</dbReference>
<evidence type="ECO:0000256" key="4">
    <source>
        <dbReference type="ARBA" id="ARBA00022824"/>
    </source>
</evidence>
<dbReference type="CDD" id="cd09233">
    <property type="entry name" value="ACE1-Sec16-like"/>
    <property type="match status" value="1"/>
</dbReference>
<dbReference type="GO" id="GO:0005789">
    <property type="term" value="C:endoplasmic reticulum membrane"/>
    <property type="evidence" value="ECO:0007669"/>
    <property type="project" value="UniProtKB-SubCell"/>
</dbReference>
<keyword evidence="7 10" id="KW-0072">Autophagy</keyword>
<evidence type="ECO:0000259" key="14">
    <source>
        <dbReference type="Pfam" id="PF12935"/>
    </source>
</evidence>
<protein>
    <recommendedName>
        <fullName evidence="10">Protein transport protein sec16</fullName>
    </recommendedName>
</protein>
<comment type="caution">
    <text evidence="15">The sequence shown here is derived from an EMBL/GenBank/DDBJ whole genome shotgun (WGS) entry which is preliminary data.</text>
</comment>
<evidence type="ECO:0000259" key="12">
    <source>
        <dbReference type="Pfam" id="PF12931"/>
    </source>
</evidence>
<feature type="compositionally biased region" description="Basic and acidic residues" evidence="11">
    <location>
        <begin position="1728"/>
        <end position="1743"/>
    </location>
</feature>
<accession>A0A9P8I335</accession>
<evidence type="ECO:0000256" key="5">
    <source>
        <dbReference type="ARBA" id="ARBA00022892"/>
    </source>
</evidence>
<sequence>MTSNIPTMASERDSPRREETAETGHPPSTVFTAAALPEFIGSRSMSPVQYDASTSSNRVDSHPSSPQQSNPSQGLGHSSSGSFARTVSHEITWAQDEFIDPAWGLRRKESDPFAFMSGSDRTNSFPEVPPAHHAVSSPNSHVSSHSVMGETVEGMGKNGIHRSSSFPEIRPEINMEENPTHFTTEEPDDGLNFFDNFGKSQGGSVSTPPDYEARYEEGVPLVHPLGHHDNGDSSESLRQPEPSDPFGGSSESDNDSFFNNAPTDPQDQESFSPLVNRKSTSPVLASLNFASEKESRGGRQPDVSGGGIDVSMGLLSAYTPENARIASGASEDGAVYEPMAKSVDKTEHGTSDLDEQAGNNDELTARWEAVLDDDELLDDDEPTLGPSRFFEDDEDGFLEDEAPVAFSGGTAGEVGPHPYELAISGATTSHGFYGVGTGGIQPGGFEQDSIDRRAPTDASRQQQSQSLPNPYVPAGQQPSSQGSPQNIPLHTKPSPYGHSNFTSSFSQPQQQSQLLAQQSHELPQSFSDKSKGGYSSPYDLPVDIRPRKRTSMQQIPTNVVGRGPAQQPPPRSSSMYVSQPSDVIPRPVVPLPTASAPRPSPPIPSRSFQPPTGSQPTINASATVPLAVTGSKSNSFFEELPITSKPRQSSSHGRYTPQPSGTPPLHHSQQDYGQPPQAPLSVPHAPLPAQQLLPPERVSPFAATPHATHTLPPPAVPTARYSPVPPPRSSNFQGQGKYAAQPASAPPAPTTSLPHQPRIGSPLAHYEVQHQGQPPSKGAAPPTSTSQKQQQETHGRPSSQGVTARSVSNLGGAPREEEEMVFERKQIQQENLEGKSQQHPYWPAAGASLPGRTSATPPPPKILPGQITQSPSKRATSNYAPQYQPSAPAAEPSFAPPRRAQTQSPGTSIAGPKLSTMPQDPYQRPSSAHGTVSPPTFAGPYATVSERVPADQTRQFAPSLSYITPTDGREVDPLQRWKGCPIFVWGFGGTIVTSFPKEVPRYSSGHAQPLMVCSPGEVKIKSAKDVLPLEDKFAKFPGPLRAKGKKKEVLGWLTENIESQEREAGGLGYGPITTEARKRYEEKLLLWKILRVLVEKDGVLEGNTEVEEAVRTILLPGAEVDREDSHSQYGGALASVARSVNVQLQPDSVDPLTFGTLRKILLEGDREKAVWYAVDRRLWGHAMLISSTLNRDTWKQVVQEFVRQEIKNLGSNTEPLAALYEIFAGNVEESIDELVPPSARAGLQMVSTSADTGPTKNALEGLDRWKETLSLVLSNRSADDEQALVSIGKLLAGYGRVEAAHLCYLFVRSYPAFGGADDPQTSFALLGADHTHQPVDFAGNLESVLLSEIYEFAATLTSSGHGSPAPHLQAYKLYHALVLADYGYRNEAQGYCAAITNSIRSTTKSSPYYHSGLFSTLDDLSNRLQQSPKDSSGSWISKPSMEKVSGSMWAKFNSFVAGDESDAASTGSGKDGLPEIGPFSKIAGGTPSLSRTSSAVDLYGAAYISRDPVPPLAVPNSSFESSRYAPKKSYEPQGLSSYDMQRTTSQEPRTSMESQSGSYDAKRPADTVHGAHELLQNDTFEPTKLQSFYQPVSRPAQHENATQQTPLYSSLSVPPAQNPYAMMTSDATTSSPYYPNASQRPGPPSDSSHSYQGYEPQQPHGPHAPSSAEIEESSGYDQPSYSGYEPPTSSTPYNEAESGGTSPIEDKPKKRSIYDDDDDGDLTARAAEIARREEKEKGSKEKTATPNGKQETYGEKKPGWFSGWFGKKDPNSPAGPIKAKLGEESSFYYDPEQKRWVNKKAGATTPAPAATPPPPRGPTPRSSSGPPSVASASKPTPPAPVSTDTLAPSLTASAPPISLNGLYPPQSAPPPSRSPSIPGTPPRTDSPLSGGLAPPTLFGGSAGPASGPPSRPSTALSNASSIDDLIGPPGTARKGGTIKKNKAKRGYVDVMAK</sequence>
<feature type="compositionally biased region" description="Polar residues" evidence="11">
    <location>
        <begin position="1842"/>
        <end position="1852"/>
    </location>
</feature>
<feature type="compositionally biased region" description="Polar residues" evidence="11">
    <location>
        <begin position="1625"/>
        <end position="1651"/>
    </location>
</feature>
<feature type="compositionally biased region" description="Low complexity" evidence="11">
    <location>
        <begin position="1819"/>
        <end position="1834"/>
    </location>
</feature>
<feature type="compositionally biased region" description="Polar residues" evidence="11">
    <location>
        <begin position="572"/>
        <end position="581"/>
    </location>
</feature>
<evidence type="ECO:0000256" key="9">
    <source>
        <dbReference type="ARBA" id="ARBA00024687"/>
    </source>
</evidence>
<dbReference type="Pfam" id="PF12931">
    <property type="entry name" value="TPR_Sec16"/>
    <property type="match status" value="1"/>
</dbReference>
<dbReference type="GO" id="GO:0016192">
    <property type="term" value="P:vesicle-mediated transport"/>
    <property type="evidence" value="ECO:0007669"/>
    <property type="project" value="UniProtKB-KW"/>
</dbReference>
<keyword evidence="4 10" id="KW-0256">Endoplasmic reticulum</keyword>
<dbReference type="Pfam" id="PF12935">
    <property type="entry name" value="Sec16_N"/>
    <property type="match status" value="1"/>
</dbReference>
<keyword evidence="16" id="KW-1185">Reference proteome</keyword>
<dbReference type="Gene3D" id="1.25.40.1030">
    <property type="match status" value="1"/>
</dbReference>
<evidence type="ECO:0000256" key="3">
    <source>
        <dbReference type="ARBA" id="ARBA00022448"/>
    </source>
</evidence>
<feature type="compositionally biased region" description="Low complexity" evidence="11">
    <location>
        <begin position="475"/>
        <end position="485"/>
    </location>
</feature>
<name>A0A9P8I335_9PEZI</name>
<feature type="region of interest" description="Disordered" evidence="11">
    <location>
        <begin position="1"/>
        <end position="83"/>
    </location>
</feature>